<dbReference type="AlphaFoldDB" id="A0A5C3NN61"/>
<evidence type="ECO:0000256" key="1">
    <source>
        <dbReference type="SAM" id="MobiDB-lite"/>
    </source>
</evidence>
<proteinExistence type="predicted"/>
<keyword evidence="4" id="KW-1185">Reference proteome</keyword>
<feature type="region of interest" description="Disordered" evidence="1">
    <location>
        <begin position="37"/>
        <end position="60"/>
    </location>
</feature>
<feature type="compositionally biased region" description="Basic and acidic residues" evidence="1">
    <location>
        <begin position="37"/>
        <end position="46"/>
    </location>
</feature>
<gene>
    <name evidence="3" type="ORF">OE88DRAFT_1641221</name>
</gene>
<organism evidence="3 4">
    <name type="scientific">Heliocybe sulcata</name>
    <dbReference type="NCBI Taxonomy" id="5364"/>
    <lineage>
        <taxon>Eukaryota</taxon>
        <taxon>Fungi</taxon>
        <taxon>Dikarya</taxon>
        <taxon>Basidiomycota</taxon>
        <taxon>Agaricomycotina</taxon>
        <taxon>Agaricomycetes</taxon>
        <taxon>Gloeophyllales</taxon>
        <taxon>Gloeophyllaceae</taxon>
        <taxon>Heliocybe</taxon>
    </lineage>
</organism>
<accession>A0A5C3NN61</accession>
<reference evidence="3 4" key="1">
    <citation type="journal article" date="2019" name="Nat. Ecol. Evol.">
        <title>Megaphylogeny resolves global patterns of mushroom evolution.</title>
        <authorList>
            <person name="Varga T."/>
            <person name="Krizsan K."/>
            <person name="Foldi C."/>
            <person name="Dima B."/>
            <person name="Sanchez-Garcia M."/>
            <person name="Sanchez-Ramirez S."/>
            <person name="Szollosi G.J."/>
            <person name="Szarkandi J.G."/>
            <person name="Papp V."/>
            <person name="Albert L."/>
            <person name="Andreopoulos W."/>
            <person name="Angelini C."/>
            <person name="Antonin V."/>
            <person name="Barry K.W."/>
            <person name="Bougher N.L."/>
            <person name="Buchanan P."/>
            <person name="Buyck B."/>
            <person name="Bense V."/>
            <person name="Catcheside P."/>
            <person name="Chovatia M."/>
            <person name="Cooper J."/>
            <person name="Damon W."/>
            <person name="Desjardin D."/>
            <person name="Finy P."/>
            <person name="Geml J."/>
            <person name="Haridas S."/>
            <person name="Hughes K."/>
            <person name="Justo A."/>
            <person name="Karasinski D."/>
            <person name="Kautmanova I."/>
            <person name="Kiss B."/>
            <person name="Kocsube S."/>
            <person name="Kotiranta H."/>
            <person name="LaButti K.M."/>
            <person name="Lechner B.E."/>
            <person name="Liimatainen K."/>
            <person name="Lipzen A."/>
            <person name="Lukacs Z."/>
            <person name="Mihaltcheva S."/>
            <person name="Morgado L.N."/>
            <person name="Niskanen T."/>
            <person name="Noordeloos M.E."/>
            <person name="Ohm R.A."/>
            <person name="Ortiz-Santana B."/>
            <person name="Ovrebo C."/>
            <person name="Racz N."/>
            <person name="Riley R."/>
            <person name="Savchenko A."/>
            <person name="Shiryaev A."/>
            <person name="Soop K."/>
            <person name="Spirin V."/>
            <person name="Szebenyi C."/>
            <person name="Tomsovsky M."/>
            <person name="Tulloss R.E."/>
            <person name="Uehling J."/>
            <person name="Grigoriev I.V."/>
            <person name="Vagvolgyi C."/>
            <person name="Papp T."/>
            <person name="Martin F.M."/>
            <person name="Miettinen O."/>
            <person name="Hibbett D.S."/>
            <person name="Nagy L.G."/>
        </authorList>
    </citation>
    <scope>NUCLEOTIDE SEQUENCE [LARGE SCALE GENOMIC DNA]</scope>
    <source>
        <strain evidence="3 4">OMC1185</strain>
    </source>
</reference>
<name>A0A5C3NN61_9AGAM</name>
<evidence type="ECO:0000313" key="3">
    <source>
        <dbReference type="EMBL" id="TFK57618.1"/>
    </source>
</evidence>
<keyword evidence="2" id="KW-0732">Signal</keyword>
<protein>
    <submittedName>
        <fullName evidence="3">Uncharacterized protein</fullName>
    </submittedName>
</protein>
<evidence type="ECO:0000313" key="4">
    <source>
        <dbReference type="Proteomes" id="UP000305948"/>
    </source>
</evidence>
<feature type="signal peptide" evidence="2">
    <location>
        <begin position="1"/>
        <end position="22"/>
    </location>
</feature>
<feature type="chain" id="PRO_5023031468" evidence="2">
    <location>
        <begin position="23"/>
        <end position="110"/>
    </location>
</feature>
<dbReference type="Proteomes" id="UP000305948">
    <property type="component" value="Unassembled WGS sequence"/>
</dbReference>
<sequence length="110" mass="11776">MPLVATSLLNLASTTTLALTDAQEYIYPKAVAAAHGKRADRVHPRDPGTAALEFPPWSRSNKREFGPSQMSLAMPTQTFSMSSFAGPTAQLQTARGLGRLRGEAGSIIYV</sequence>
<dbReference type="EMBL" id="ML213503">
    <property type="protein sequence ID" value="TFK57618.1"/>
    <property type="molecule type" value="Genomic_DNA"/>
</dbReference>
<evidence type="ECO:0000256" key="2">
    <source>
        <dbReference type="SAM" id="SignalP"/>
    </source>
</evidence>